<keyword evidence="1 4" id="KW-0808">Transferase</keyword>
<dbReference type="Gene3D" id="3.40.630.30">
    <property type="match status" value="1"/>
</dbReference>
<dbReference type="InterPro" id="IPR050680">
    <property type="entry name" value="YpeA/RimI_acetyltransf"/>
</dbReference>
<dbReference type="OrthoDB" id="9804026at2"/>
<dbReference type="RefSeq" id="WP_140196539.1">
    <property type="nucleotide sequence ID" value="NZ_CP065915.1"/>
</dbReference>
<organism evidence="4 5">
    <name type="scientific">Pelagovum pacificum</name>
    <dbReference type="NCBI Taxonomy" id="2588711"/>
    <lineage>
        <taxon>Bacteria</taxon>
        <taxon>Pseudomonadati</taxon>
        <taxon>Pseudomonadota</taxon>
        <taxon>Alphaproteobacteria</taxon>
        <taxon>Rhodobacterales</taxon>
        <taxon>Paracoccaceae</taxon>
        <taxon>Pelagovum</taxon>
    </lineage>
</organism>
<dbReference type="PANTHER" id="PTHR43420">
    <property type="entry name" value="ACETYLTRANSFERASE"/>
    <property type="match status" value="1"/>
</dbReference>
<proteinExistence type="predicted"/>
<keyword evidence="2" id="KW-0012">Acyltransferase</keyword>
<dbReference type="InterPro" id="IPR016181">
    <property type="entry name" value="Acyl_CoA_acyltransferase"/>
</dbReference>
<dbReference type="PROSITE" id="PS51186">
    <property type="entry name" value="GNAT"/>
    <property type="match status" value="1"/>
</dbReference>
<dbReference type="GO" id="GO:0016747">
    <property type="term" value="F:acyltransferase activity, transferring groups other than amino-acyl groups"/>
    <property type="evidence" value="ECO:0007669"/>
    <property type="project" value="InterPro"/>
</dbReference>
<reference evidence="4 5" key="1">
    <citation type="submission" date="2019-06" db="EMBL/GenBank/DDBJ databases">
        <title>Genome of new Rhodobacteraceae sp. SM1903.</title>
        <authorList>
            <person name="Ren X."/>
        </authorList>
    </citation>
    <scope>NUCLEOTIDE SEQUENCE [LARGE SCALE GENOMIC DNA]</scope>
    <source>
        <strain evidence="4 5">SM1903</strain>
    </source>
</reference>
<evidence type="ECO:0000256" key="2">
    <source>
        <dbReference type="ARBA" id="ARBA00023315"/>
    </source>
</evidence>
<evidence type="ECO:0000313" key="4">
    <source>
        <dbReference type="EMBL" id="TNY31499.1"/>
    </source>
</evidence>
<keyword evidence="5" id="KW-1185">Reference proteome</keyword>
<comment type="caution">
    <text evidence="4">The sequence shown here is derived from an EMBL/GenBank/DDBJ whole genome shotgun (WGS) entry which is preliminary data.</text>
</comment>
<sequence>MTPEDLARLHAAAFTNTRGWSADEFASLLASTGVTLYGDDRAILLVREIAGEAEILTIATAPNHRRKGLARSLLESFHSETTALEVFLEVAEDNHAAKSLYTTLGYTEAGRRRAYYHRIDGMAVDALVFRRRAE</sequence>
<accession>A0A5C5GD86</accession>
<dbReference type="PANTHER" id="PTHR43420:SF44">
    <property type="entry name" value="ACETYLTRANSFERASE YPEA"/>
    <property type="match status" value="1"/>
</dbReference>
<dbReference type="EMBL" id="VFFF01000002">
    <property type="protein sequence ID" value="TNY31499.1"/>
    <property type="molecule type" value="Genomic_DNA"/>
</dbReference>
<dbReference type="CDD" id="cd04301">
    <property type="entry name" value="NAT_SF"/>
    <property type="match status" value="1"/>
</dbReference>
<dbReference type="SUPFAM" id="SSF55729">
    <property type="entry name" value="Acyl-CoA N-acyltransferases (Nat)"/>
    <property type="match status" value="1"/>
</dbReference>
<evidence type="ECO:0000259" key="3">
    <source>
        <dbReference type="PROSITE" id="PS51186"/>
    </source>
</evidence>
<dbReference type="AlphaFoldDB" id="A0A5C5GD86"/>
<evidence type="ECO:0000313" key="5">
    <source>
        <dbReference type="Proteomes" id="UP000314011"/>
    </source>
</evidence>
<name>A0A5C5GD86_9RHOB</name>
<protein>
    <submittedName>
        <fullName evidence="4">GNAT family N-acetyltransferase</fullName>
    </submittedName>
</protein>
<gene>
    <name evidence="4" type="ORF">FHY64_15935</name>
</gene>
<dbReference type="Pfam" id="PF00583">
    <property type="entry name" value="Acetyltransf_1"/>
    <property type="match status" value="1"/>
</dbReference>
<feature type="domain" description="N-acetyltransferase" evidence="3">
    <location>
        <begin position="1"/>
        <end position="134"/>
    </location>
</feature>
<dbReference type="InterPro" id="IPR000182">
    <property type="entry name" value="GNAT_dom"/>
</dbReference>
<evidence type="ECO:0000256" key="1">
    <source>
        <dbReference type="ARBA" id="ARBA00022679"/>
    </source>
</evidence>
<dbReference type="Proteomes" id="UP000314011">
    <property type="component" value="Unassembled WGS sequence"/>
</dbReference>